<sequence>MSGFRHKTVAVPEWEGVKVVLREPSGEAPAALVVKAGADDENVSVSEKAHRNLCADVVLFIDVLCDTDKQPVFSVDEEEQVREIYGPVHSRLLKQALDLINNADEARKSLNPRRKADVACAPDGAHALRASAEYDGKRASDVD</sequence>
<dbReference type="AlphaFoldDB" id="A0A4Y5ZN67"/>
<dbReference type="EMBL" id="CP041054">
    <property type="protein sequence ID" value="QDE47130.1"/>
    <property type="molecule type" value="Genomic_DNA"/>
</dbReference>
<dbReference type="Proteomes" id="UP000318237">
    <property type="component" value="Chromosome"/>
</dbReference>
<evidence type="ECO:0000313" key="1">
    <source>
        <dbReference type="EMBL" id="QDE47130.1"/>
    </source>
</evidence>
<reference evidence="1 2" key="1">
    <citation type="submission" date="2019-06" db="EMBL/GenBank/DDBJ databases">
        <title>Whole genome sequencing of XDR Enterobacter.</title>
        <authorList>
            <person name="Gnana Soundari P."/>
            <person name="Vijayakumar R."/>
            <person name="Krishnan P."/>
        </authorList>
    </citation>
    <scope>NUCLEOTIDE SEQUENCE [LARGE SCALE GENOMIC DNA]</scope>
    <source>
        <strain evidence="1 2">C126</strain>
    </source>
</reference>
<evidence type="ECO:0000313" key="2">
    <source>
        <dbReference type="Proteomes" id="UP000318237"/>
    </source>
</evidence>
<dbReference type="InterPro" id="IPR038556">
    <property type="entry name" value="TAC_Gp13-like_sf"/>
</dbReference>
<gene>
    <name evidence="1" type="ORF">EIN43_01270</name>
</gene>
<proteinExistence type="predicted"/>
<protein>
    <submittedName>
        <fullName evidence="1">Phage tail protein</fullName>
    </submittedName>
</protein>
<dbReference type="Pfam" id="PF06222">
    <property type="entry name" value="Phage_TAC_1"/>
    <property type="match status" value="1"/>
</dbReference>
<dbReference type="Gene3D" id="3.30.2220.20">
    <property type="entry name" value="Phage tail assembly chaperone gp13-like"/>
    <property type="match status" value="1"/>
</dbReference>
<name>A0A4Y5ZN67_9ENTR</name>
<organism evidence="1 2">
    <name type="scientific">Enterobacter hormaechei</name>
    <dbReference type="NCBI Taxonomy" id="158836"/>
    <lineage>
        <taxon>Bacteria</taxon>
        <taxon>Pseudomonadati</taxon>
        <taxon>Pseudomonadota</taxon>
        <taxon>Gammaproteobacteria</taxon>
        <taxon>Enterobacterales</taxon>
        <taxon>Enterobacteriaceae</taxon>
        <taxon>Enterobacter</taxon>
        <taxon>Enterobacter cloacae complex</taxon>
    </lineage>
</organism>
<accession>A0A4Y5ZN67</accession>
<dbReference type="InterPro" id="IPR010411">
    <property type="entry name" value="TAC_Gp13-like"/>
</dbReference>